<proteinExistence type="predicted"/>
<keyword evidence="2" id="KW-0648">Protein biosynthesis</keyword>
<dbReference type="CDD" id="cd11567">
    <property type="entry name" value="YciH_like"/>
    <property type="match status" value="1"/>
</dbReference>
<dbReference type="EMBL" id="JADKFW010000005">
    <property type="protein sequence ID" value="MBK9717743.1"/>
    <property type="molecule type" value="Genomic_DNA"/>
</dbReference>
<dbReference type="InterPro" id="IPR001950">
    <property type="entry name" value="SUI1"/>
</dbReference>
<dbReference type="Pfam" id="PF01253">
    <property type="entry name" value="SUI1"/>
    <property type="match status" value="1"/>
</dbReference>
<sequence length="50" mass="5401">MNDLAKQLKQKCGVGGSVKEGQIIIQGDHVNKIIGMLIEMGYKNTKRTGG</sequence>
<dbReference type="AlphaFoldDB" id="A0A9D7S9J7"/>
<evidence type="ECO:0000256" key="2">
    <source>
        <dbReference type="ARBA" id="ARBA00022917"/>
    </source>
</evidence>
<dbReference type="PROSITE" id="PS50296">
    <property type="entry name" value="SUI1"/>
    <property type="match status" value="1"/>
</dbReference>
<evidence type="ECO:0000259" key="3">
    <source>
        <dbReference type="PROSITE" id="PS50296"/>
    </source>
</evidence>
<evidence type="ECO:0000256" key="1">
    <source>
        <dbReference type="ARBA" id="ARBA00022845"/>
    </source>
</evidence>
<dbReference type="Gene3D" id="3.30.780.10">
    <property type="entry name" value="SUI1-like domain"/>
    <property type="match status" value="1"/>
</dbReference>
<accession>A0A9D7S9J7</accession>
<dbReference type="GO" id="GO:0003743">
    <property type="term" value="F:translation initiation factor activity"/>
    <property type="evidence" value="ECO:0007669"/>
    <property type="project" value="UniProtKB-KW"/>
</dbReference>
<dbReference type="Proteomes" id="UP000808349">
    <property type="component" value="Unassembled WGS sequence"/>
</dbReference>
<feature type="domain" description="SUI1" evidence="3">
    <location>
        <begin position="1"/>
        <end position="41"/>
    </location>
</feature>
<organism evidence="4 5">
    <name type="scientific">Candidatus Defluviibacterium haderslevense</name>
    <dbReference type="NCBI Taxonomy" id="2981993"/>
    <lineage>
        <taxon>Bacteria</taxon>
        <taxon>Pseudomonadati</taxon>
        <taxon>Bacteroidota</taxon>
        <taxon>Saprospiria</taxon>
        <taxon>Saprospirales</taxon>
        <taxon>Saprospiraceae</taxon>
        <taxon>Candidatus Defluviibacterium</taxon>
    </lineage>
</organism>
<dbReference type="InterPro" id="IPR005872">
    <property type="entry name" value="SUI1_arc_bac"/>
</dbReference>
<protein>
    <submittedName>
        <fullName evidence="4">Translation initiation factor</fullName>
    </submittedName>
</protein>
<comment type="caution">
    <text evidence="4">The sequence shown here is derived from an EMBL/GenBank/DDBJ whole genome shotgun (WGS) entry which is preliminary data.</text>
</comment>
<dbReference type="GO" id="GO:0006417">
    <property type="term" value="P:regulation of translation"/>
    <property type="evidence" value="ECO:0007669"/>
    <property type="project" value="UniProtKB-KW"/>
</dbReference>
<dbReference type="InterPro" id="IPR036877">
    <property type="entry name" value="SUI1_dom_sf"/>
</dbReference>
<gene>
    <name evidence="4" type="ORF">IPO85_09555</name>
</gene>
<keyword evidence="1" id="KW-0810">Translation regulation</keyword>
<evidence type="ECO:0000313" key="5">
    <source>
        <dbReference type="Proteomes" id="UP000808349"/>
    </source>
</evidence>
<name>A0A9D7S9J7_9BACT</name>
<dbReference type="SUPFAM" id="SSF55159">
    <property type="entry name" value="eIF1-like"/>
    <property type="match status" value="1"/>
</dbReference>
<reference evidence="4 5" key="1">
    <citation type="submission" date="2020-10" db="EMBL/GenBank/DDBJ databases">
        <title>Connecting structure to function with the recovery of over 1000 high-quality activated sludge metagenome-assembled genomes encoding full-length rRNA genes using long-read sequencing.</title>
        <authorList>
            <person name="Singleton C.M."/>
            <person name="Petriglieri F."/>
            <person name="Kristensen J.M."/>
            <person name="Kirkegaard R.H."/>
            <person name="Michaelsen T.Y."/>
            <person name="Andersen M.H."/>
            <person name="Karst S.M."/>
            <person name="Dueholm M.S."/>
            <person name="Nielsen P.H."/>
            <person name="Albertsen M."/>
        </authorList>
    </citation>
    <scope>NUCLEOTIDE SEQUENCE [LARGE SCALE GENOMIC DNA]</scope>
    <source>
        <strain evidence="4">Ribe_18-Q3-R11-54_BAT3C.373</strain>
    </source>
</reference>
<evidence type="ECO:0000313" key="4">
    <source>
        <dbReference type="EMBL" id="MBK9717743.1"/>
    </source>
</evidence>
<keyword evidence="4" id="KW-0396">Initiation factor</keyword>